<reference evidence="8" key="1">
    <citation type="journal article" date="2020" name="mSystems">
        <title>Genome- and Community-Level Interaction Insights into Carbon Utilization and Element Cycling Functions of Hydrothermarchaeota in Hydrothermal Sediment.</title>
        <authorList>
            <person name="Zhou Z."/>
            <person name="Liu Y."/>
            <person name="Xu W."/>
            <person name="Pan J."/>
            <person name="Luo Z.H."/>
            <person name="Li M."/>
        </authorList>
    </citation>
    <scope>NUCLEOTIDE SEQUENCE [LARGE SCALE GENOMIC DNA]</scope>
    <source>
        <strain evidence="8">SpSt-1116</strain>
    </source>
</reference>
<protein>
    <recommendedName>
        <fullName evidence="5 6">Small ribosomal subunit protein eS8</fullName>
    </recommendedName>
</protein>
<evidence type="ECO:0000256" key="6">
    <source>
        <dbReference type="HAMAP-Rule" id="MF_00029"/>
    </source>
</evidence>
<dbReference type="PANTHER" id="PTHR10394">
    <property type="entry name" value="40S RIBOSOMAL PROTEIN S8"/>
    <property type="match status" value="1"/>
</dbReference>
<evidence type="ECO:0000313" key="8">
    <source>
        <dbReference type="EMBL" id="HHQ80561.1"/>
    </source>
</evidence>
<dbReference type="NCBIfam" id="TIGR00307">
    <property type="entry name" value="eS8"/>
    <property type="match status" value="1"/>
</dbReference>
<comment type="caution">
    <text evidence="8">The sequence shown here is derived from an EMBL/GenBank/DDBJ whole genome shotgun (WGS) entry which is preliminary data.</text>
</comment>
<name>A0A7J3ZKC0_9CREN</name>
<evidence type="ECO:0000256" key="1">
    <source>
        <dbReference type="ARBA" id="ARBA00005257"/>
    </source>
</evidence>
<dbReference type="EMBL" id="DRZC01000055">
    <property type="protein sequence ID" value="HHQ80561.1"/>
    <property type="molecule type" value="Genomic_DNA"/>
</dbReference>
<dbReference type="Gene3D" id="2.40.10.310">
    <property type="match status" value="1"/>
</dbReference>
<comment type="subunit">
    <text evidence="2 6">Part of the 30S ribosomal subunit.</text>
</comment>
<dbReference type="Pfam" id="PF01201">
    <property type="entry name" value="Ribosomal_S8e"/>
    <property type="match status" value="1"/>
</dbReference>
<comment type="similarity">
    <text evidence="1 6">Belongs to the eukaryotic ribosomal protein eS8 family.</text>
</comment>
<feature type="region of interest" description="Disordered" evidence="7">
    <location>
        <begin position="1"/>
        <end position="20"/>
    </location>
</feature>
<evidence type="ECO:0000256" key="3">
    <source>
        <dbReference type="ARBA" id="ARBA00022980"/>
    </source>
</evidence>
<dbReference type="InterPro" id="IPR020919">
    <property type="entry name" value="Ribosomal_protein_eS8_arc"/>
</dbReference>
<evidence type="ECO:0000256" key="4">
    <source>
        <dbReference type="ARBA" id="ARBA00023274"/>
    </source>
</evidence>
<gene>
    <name evidence="6" type="primary">rps8e</name>
    <name evidence="8" type="ORF">ENM78_03805</name>
</gene>
<keyword evidence="4 6" id="KW-0687">Ribonucleoprotein</keyword>
<dbReference type="GO" id="GO:0005840">
    <property type="term" value="C:ribosome"/>
    <property type="evidence" value="ECO:0007669"/>
    <property type="project" value="UniProtKB-KW"/>
</dbReference>
<dbReference type="HAMAP" id="MF_00029">
    <property type="entry name" value="Ribosomal_eS8"/>
    <property type="match status" value="1"/>
</dbReference>
<proteinExistence type="inferred from homology"/>
<dbReference type="GO" id="GO:1990904">
    <property type="term" value="C:ribonucleoprotein complex"/>
    <property type="evidence" value="ECO:0007669"/>
    <property type="project" value="UniProtKB-KW"/>
</dbReference>
<accession>A0A7J3ZKC0</accession>
<evidence type="ECO:0000256" key="7">
    <source>
        <dbReference type="SAM" id="MobiDB-lite"/>
    </source>
</evidence>
<dbReference type="InterPro" id="IPR018283">
    <property type="entry name" value="Ribosomal_eS8_CS"/>
</dbReference>
<dbReference type="CDD" id="cd11382">
    <property type="entry name" value="Ribosomal_S8e"/>
    <property type="match status" value="1"/>
</dbReference>
<sequence>MGVYQGRDSKKPSGGLKRRPYKVKRKYELGRFPTNTQLSTSTLVVRQRVRGGNCKLRLKRVDRAVVADPRTGGVRVEKILKILETPANREYARRGIIVKGTIIQVESGKAIVVSRPGQDGVVNAVLQEKS</sequence>
<dbReference type="GO" id="GO:0003735">
    <property type="term" value="F:structural constituent of ribosome"/>
    <property type="evidence" value="ECO:0007669"/>
    <property type="project" value="InterPro"/>
</dbReference>
<dbReference type="InterPro" id="IPR022309">
    <property type="entry name" value="Ribosomal_Se8/biogenesis_NSA2"/>
</dbReference>
<dbReference type="InterPro" id="IPR001047">
    <property type="entry name" value="Ribosomal_eS8"/>
</dbReference>
<dbReference type="GO" id="GO:0006412">
    <property type="term" value="P:translation"/>
    <property type="evidence" value="ECO:0007669"/>
    <property type="project" value="UniProtKB-UniRule"/>
</dbReference>
<dbReference type="AlphaFoldDB" id="A0A7J3ZKC0"/>
<keyword evidence="3 6" id="KW-0689">Ribosomal protein</keyword>
<evidence type="ECO:0000256" key="2">
    <source>
        <dbReference type="ARBA" id="ARBA00011458"/>
    </source>
</evidence>
<organism evidence="8">
    <name type="scientific">Fervidicoccus fontis</name>
    <dbReference type="NCBI Taxonomy" id="683846"/>
    <lineage>
        <taxon>Archaea</taxon>
        <taxon>Thermoproteota</taxon>
        <taxon>Thermoprotei</taxon>
        <taxon>Fervidicoccales</taxon>
        <taxon>Fervidicoccaceae</taxon>
        <taxon>Fervidicoccus</taxon>
    </lineage>
</organism>
<dbReference type="PROSITE" id="PS01193">
    <property type="entry name" value="RIBOSOMAL_S8E"/>
    <property type="match status" value="1"/>
</dbReference>
<evidence type="ECO:0000256" key="5">
    <source>
        <dbReference type="ARBA" id="ARBA00035277"/>
    </source>
</evidence>